<reference evidence="2" key="1">
    <citation type="journal article" date="2023" name="Int. J. Syst. Evol. Microbiol.">
        <title>Collibacillus ludicampi gen. nov., sp. nov., a new soil bacterium of the family Alicyclobacillaceae.</title>
        <authorList>
            <person name="Jojima T."/>
            <person name="Ioku Y."/>
            <person name="Fukuta Y."/>
            <person name="Shirasaka N."/>
            <person name="Matsumura Y."/>
            <person name="Mori M."/>
        </authorList>
    </citation>
    <scope>NUCLEOTIDE SEQUENCE</scope>
    <source>
        <strain evidence="2">TP075</strain>
    </source>
</reference>
<gene>
    <name evidence="2" type="ORF">DNHGIG_20710</name>
</gene>
<organism evidence="2 3">
    <name type="scientific">Collibacillus ludicampi</name>
    <dbReference type="NCBI Taxonomy" id="2771369"/>
    <lineage>
        <taxon>Bacteria</taxon>
        <taxon>Bacillati</taxon>
        <taxon>Bacillota</taxon>
        <taxon>Bacilli</taxon>
        <taxon>Bacillales</taxon>
        <taxon>Alicyclobacillaceae</taxon>
        <taxon>Collibacillus</taxon>
    </lineage>
</organism>
<protein>
    <recommendedName>
        <fullName evidence="1">MgtC-like C-terminal domain-containing protein</fullName>
    </recommendedName>
</protein>
<dbReference type="Gene3D" id="3.30.70.260">
    <property type="match status" value="1"/>
</dbReference>
<proteinExistence type="predicted"/>
<dbReference type="Proteomes" id="UP001057291">
    <property type="component" value="Unassembled WGS sequence"/>
</dbReference>
<name>A0AAV4LFE3_9BACL</name>
<evidence type="ECO:0000259" key="1">
    <source>
        <dbReference type="Pfam" id="PF21770"/>
    </source>
</evidence>
<evidence type="ECO:0000313" key="3">
    <source>
        <dbReference type="Proteomes" id="UP001057291"/>
    </source>
</evidence>
<dbReference type="InterPro" id="IPR048640">
    <property type="entry name" value="MgtC-like_C"/>
</dbReference>
<sequence length="103" mass="11886">MRPIAEKINKQPMNQTEIETRYSVRVVCRQIDETRIRALLLHAIGNEQLFLRSLHSEDLHDHSGKMEVIAELFTQGRRDQLVESIVGRASLEEGVSFVSWEVV</sequence>
<dbReference type="Pfam" id="PF21770">
    <property type="entry name" value="MgtC_SapB_C"/>
    <property type="match status" value="1"/>
</dbReference>
<accession>A0AAV4LFE3</accession>
<comment type="caution">
    <text evidence="2">The sequence shown here is derived from an EMBL/GenBank/DDBJ whole genome shotgun (WGS) entry which is preliminary data.</text>
</comment>
<feature type="domain" description="MgtC-like C-terminal" evidence="1">
    <location>
        <begin position="22"/>
        <end position="100"/>
    </location>
</feature>
<dbReference type="AlphaFoldDB" id="A0AAV4LFE3"/>
<dbReference type="EMBL" id="BOQE01000001">
    <property type="protein sequence ID" value="GIM46522.1"/>
    <property type="molecule type" value="Genomic_DNA"/>
</dbReference>
<evidence type="ECO:0000313" key="2">
    <source>
        <dbReference type="EMBL" id="GIM46522.1"/>
    </source>
</evidence>
<keyword evidence="3" id="KW-1185">Reference proteome</keyword>